<dbReference type="EMBL" id="LAZR01042506">
    <property type="protein sequence ID" value="KKL09381.1"/>
    <property type="molecule type" value="Genomic_DNA"/>
</dbReference>
<evidence type="ECO:0000313" key="1">
    <source>
        <dbReference type="EMBL" id="KKL09381.1"/>
    </source>
</evidence>
<reference evidence="1" key="1">
    <citation type="journal article" date="2015" name="Nature">
        <title>Complex archaea that bridge the gap between prokaryotes and eukaryotes.</title>
        <authorList>
            <person name="Spang A."/>
            <person name="Saw J.H."/>
            <person name="Jorgensen S.L."/>
            <person name="Zaremba-Niedzwiedzka K."/>
            <person name="Martijn J."/>
            <person name="Lind A.E."/>
            <person name="van Eijk R."/>
            <person name="Schleper C."/>
            <person name="Guy L."/>
            <person name="Ettema T.J."/>
        </authorList>
    </citation>
    <scope>NUCLEOTIDE SEQUENCE</scope>
</reference>
<organism evidence="1">
    <name type="scientific">marine sediment metagenome</name>
    <dbReference type="NCBI Taxonomy" id="412755"/>
    <lineage>
        <taxon>unclassified sequences</taxon>
        <taxon>metagenomes</taxon>
        <taxon>ecological metagenomes</taxon>
    </lineage>
</organism>
<gene>
    <name evidence="1" type="ORF">LCGC14_2566420</name>
</gene>
<feature type="non-terminal residue" evidence="1">
    <location>
        <position position="1"/>
    </location>
</feature>
<name>A0A0F9CUN1_9ZZZZ</name>
<protein>
    <recommendedName>
        <fullName evidence="2">DUF362 domain-containing protein</fullName>
    </recommendedName>
</protein>
<accession>A0A0F9CUN1</accession>
<comment type="caution">
    <text evidence="1">The sequence shown here is derived from an EMBL/GenBank/DDBJ whole genome shotgun (WGS) entry which is preliminary data.</text>
</comment>
<dbReference type="AlphaFoldDB" id="A0A0F9CUN1"/>
<proteinExistence type="predicted"/>
<evidence type="ECO:0008006" key="2">
    <source>
        <dbReference type="Google" id="ProtNLM"/>
    </source>
</evidence>
<sequence length="214" mass="24104">ADVLSTDLVGARVLGHEPAQVPHLVQAAKNRDRPFDLSDIEVVGERIEDVAKFHEYDFQYSETDEGIMPVPLAKQGIKGVYYRKYDHSLCTYCAGANGVMIGAIRFAWKGKPWDKVEVLTGKVMQPTPGMKKTILFGKCIYQAHKDNPDIQEMLAVKGCPPKPESMVKALHQAGIDADPSFFENMDQLPGFFMKRYEGKPEYDETFFQIKRKSA</sequence>